<keyword evidence="10" id="KW-0560">Oxidoreductase</keyword>
<comment type="pathway">
    <text evidence="3">Amine and polyamine degradation; spermine degradation.</text>
</comment>
<dbReference type="InterPro" id="IPR002937">
    <property type="entry name" value="Amino_oxidase"/>
</dbReference>
<sequence length="572" mass="63909">MKLSMVIALALLIAQYASLAVAAGPKVIIVGAGMSGISAGKRLSDAGINDFLILEATDRIGGRIHKTNFAGVNVEMGANWVEGVGGKEMNPIWTMVKDELNLRNFNSDYDHLSNNTYKENGGLYDEAFVQKTIDRADEVEESGNKLSGTLHVSGREDMSVMAMQRLNDHMPSGPSTPVDMVIDYYKYDYEFAEPPRVTSLQNTQPLPTFNNFGDEVHFVADQRGYESVVYLVAGKYLKTDKSGAIVVREITYFPSGVMVKTEDGQIYEADYVMVSVSLGVLQTDLIRFKPQLPSWKIVSIYQFDMSVYTKIFLNFPQRFWPEGPGTEFFLYASGRRGYYPVWQQFEKQYSGSNVLLVTVTDDESRRIEQQSDNQTKAEAVEVLRKMFPGKFVPDATDILVPRWWSNRFFKGTFSNWPIGVNRYEYDQIRAPVGRVYFTGEHTSEHYNGYVHGAYLAVRSLFNGNVVGRRASKARLGQLDGIQNLTAPLLALGWPVGSSSARIVTPPPRHGRLLDGVALDDAEDPTIAKVVVVLPDAKRLLEKIVKEGGFMHTVDVVVIYQSSDSDCYTCSQL</sequence>
<evidence type="ECO:0000259" key="14">
    <source>
        <dbReference type="Pfam" id="PF01593"/>
    </source>
</evidence>
<dbReference type="GO" id="GO:0048046">
    <property type="term" value="C:apoplast"/>
    <property type="evidence" value="ECO:0007669"/>
    <property type="project" value="UniProtKB-SubCell"/>
</dbReference>
<dbReference type="EnsemblPlants" id="LPERR10G05340.1">
    <property type="protein sequence ID" value="LPERR10G05340.1"/>
    <property type="gene ID" value="LPERR10G05340"/>
</dbReference>
<dbReference type="HOGENOM" id="CLU_004498_6_1_1"/>
<evidence type="ECO:0000313" key="15">
    <source>
        <dbReference type="EnsemblPlants" id="LPERR10G05340.1"/>
    </source>
</evidence>
<comment type="subcellular location">
    <subcellularLocation>
        <location evidence="2">Secreted</location>
        <location evidence="2">Extracellular space</location>
        <location evidence="2">Apoplast</location>
    </subcellularLocation>
</comment>
<evidence type="ECO:0000256" key="11">
    <source>
        <dbReference type="ARBA" id="ARBA00023180"/>
    </source>
</evidence>
<feature type="chain" id="PRO_5002350458" description="Amine oxidase domain-containing protein" evidence="13">
    <location>
        <begin position="23"/>
        <end position="572"/>
    </location>
</feature>
<reference evidence="15" key="3">
    <citation type="submission" date="2015-04" db="UniProtKB">
        <authorList>
            <consortium name="EnsemblPlants"/>
        </authorList>
    </citation>
    <scope>IDENTIFICATION</scope>
</reference>
<dbReference type="Gene3D" id="3.90.660.10">
    <property type="match status" value="1"/>
</dbReference>
<keyword evidence="6" id="KW-0964">Secreted</keyword>
<evidence type="ECO:0000256" key="9">
    <source>
        <dbReference type="ARBA" id="ARBA00022827"/>
    </source>
</evidence>
<dbReference type="GO" id="GO:1903602">
    <property type="term" value="P:thermospermine catabolic process"/>
    <property type="evidence" value="ECO:0007669"/>
    <property type="project" value="UniProtKB-ARBA"/>
</dbReference>
<reference evidence="15 16" key="1">
    <citation type="submission" date="2012-08" db="EMBL/GenBank/DDBJ databases">
        <title>Oryza genome evolution.</title>
        <authorList>
            <person name="Wing R.A."/>
        </authorList>
    </citation>
    <scope>NUCLEOTIDE SEQUENCE</scope>
</reference>
<evidence type="ECO:0000256" key="12">
    <source>
        <dbReference type="PIRSR" id="PIRSR601613-1"/>
    </source>
</evidence>
<dbReference type="FunFam" id="3.90.660.10:FF:000089">
    <property type="match status" value="1"/>
</dbReference>
<proteinExistence type="inferred from homology"/>
<comment type="similarity">
    <text evidence="4">Belongs to the flavin monoamine oxidase family.</text>
</comment>
<evidence type="ECO:0000256" key="10">
    <source>
        <dbReference type="ARBA" id="ARBA00023002"/>
    </source>
</evidence>
<evidence type="ECO:0000313" key="16">
    <source>
        <dbReference type="Proteomes" id="UP000032180"/>
    </source>
</evidence>
<dbReference type="InterPro" id="IPR036188">
    <property type="entry name" value="FAD/NAD-bd_sf"/>
</dbReference>
<dbReference type="UniPathway" id="UPA00211"/>
<dbReference type="PANTHER" id="PTHR10742">
    <property type="entry name" value="FLAVIN MONOAMINE OXIDASE"/>
    <property type="match status" value="1"/>
</dbReference>
<feature type="binding site" evidence="12">
    <location>
        <begin position="55"/>
        <end position="56"/>
    </location>
    <ligand>
        <name>FAD</name>
        <dbReference type="ChEBI" id="CHEBI:57692"/>
    </ligand>
</feature>
<keyword evidence="16" id="KW-1185">Reference proteome</keyword>
<dbReference type="GO" id="GO:0052901">
    <property type="term" value="F:spermine oxidase activity"/>
    <property type="evidence" value="ECO:0007669"/>
    <property type="project" value="UniProtKB-ARBA"/>
</dbReference>
<keyword evidence="7" id="KW-0285">Flavoprotein</keyword>
<protein>
    <recommendedName>
        <fullName evidence="14">Amine oxidase domain-containing protein</fullName>
    </recommendedName>
</protein>
<keyword evidence="5" id="KW-0052">Apoplast</keyword>
<evidence type="ECO:0000256" key="7">
    <source>
        <dbReference type="ARBA" id="ARBA00022630"/>
    </source>
</evidence>
<accession>A0A0D9XJ20</accession>
<name>A0A0D9XJ20_9ORYZ</name>
<evidence type="ECO:0000256" key="13">
    <source>
        <dbReference type="SAM" id="SignalP"/>
    </source>
</evidence>
<evidence type="ECO:0000256" key="8">
    <source>
        <dbReference type="ARBA" id="ARBA00022729"/>
    </source>
</evidence>
<dbReference type="InterPro" id="IPR001613">
    <property type="entry name" value="Flavin_amine_oxidase"/>
</dbReference>
<organism evidence="15 16">
    <name type="scientific">Leersia perrieri</name>
    <dbReference type="NCBI Taxonomy" id="77586"/>
    <lineage>
        <taxon>Eukaryota</taxon>
        <taxon>Viridiplantae</taxon>
        <taxon>Streptophyta</taxon>
        <taxon>Embryophyta</taxon>
        <taxon>Tracheophyta</taxon>
        <taxon>Spermatophyta</taxon>
        <taxon>Magnoliopsida</taxon>
        <taxon>Liliopsida</taxon>
        <taxon>Poales</taxon>
        <taxon>Poaceae</taxon>
        <taxon>BOP clade</taxon>
        <taxon>Oryzoideae</taxon>
        <taxon>Oryzeae</taxon>
        <taxon>Oryzinae</taxon>
        <taxon>Leersia</taxon>
    </lineage>
</organism>
<dbReference type="FunFam" id="3.90.660.10:FF:000012">
    <property type="entry name" value="Polyamine oxidase 1"/>
    <property type="match status" value="1"/>
</dbReference>
<dbReference type="Gramene" id="LPERR10G05340.1">
    <property type="protein sequence ID" value="LPERR10G05340.1"/>
    <property type="gene ID" value="LPERR10G05340"/>
</dbReference>
<dbReference type="GO" id="GO:0050660">
    <property type="term" value="F:flavin adenine dinucleotide binding"/>
    <property type="evidence" value="ECO:0007669"/>
    <property type="project" value="UniProtKB-ARBA"/>
</dbReference>
<feature type="signal peptide" evidence="13">
    <location>
        <begin position="1"/>
        <end position="22"/>
    </location>
</feature>
<feature type="binding site" evidence="12">
    <location>
        <position position="35"/>
    </location>
    <ligand>
        <name>FAD</name>
        <dbReference type="ChEBI" id="CHEBI:57692"/>
    </ligand>
</feature>
<reference evidence="16" key="2">
    <citation type="submission" date="2013-12" db="EMBL/GenBank/DDBJ databases">
        <authorList>
            <person name="Yu Y."/>
            <person name="Lee S."/>
            <person name="de Baynast K."/>
            <person name="Wissotski M."/>
            <person name="Liu L."/>
            <person name="Talag J."/>
            <person name="Goicoechea J."/>
            <person name="Angelova A."/>
            <person name="Jetty R."/>
            <person name="Kudrna D."/>
            <person name="Golser W."/>
            <person name="Rivera L."/>
            <person name="Zhang J."/>
            <person name="Wing R."/>
        </authorList>
    </citation>
    <scope>NUCLEOTIDE SEQUENCE</scope>
</reference>
<dbReference type="Proteomes" id="UP000032180">
    <property type="component" value="Chromosome 10"/>
</dbReference>
<dbReference type="PANTHER" id="PTHR10742:SF380">
    <property type="entry name" value="AMINE OXIDASE DOMAIN-CONTAINING PROTEIN"/>
    <property type="match status" value="1"/>
</dbReference>
<dbReference type="SUPFAM" id="SSF51905">
    <property type="entry name" value="FAD/NAD(P)-binding domain"/>
    <property type="match status" value="1"/>
</dbReference>
<feature type="binding site" evidence="12">
    <location>
        <position position="247"/>
    </location>
    <ligand>
        <name>FAD</name>
        <dbReference type="ChEBI" id="CHEBI:57692"/>
    </ligand>
</feature>
<dbReference type="STRING" id="77586.A0A0D9XJ20"/>
<evidence type="ECO:0000256" key="3">
    <source>
        <dbReference type="ARBA" id="ARBA00004723"/>
    </source>
</evidence>
<feature type="domain" description="Amine oxidase" evidence="14">
    <location>
        <begin position="34"/>
        <end position="455"/>
    </location>
</feature>
<dbReference type="AlphaFoldDB" id="A0A0D9XJ20"/>
<evidence type="ECO:0000256" key="4">
    <source>
        <dbReference type="ARBA" id="ARBA00005995"/>
    </source>
</evidence>
<comment type="cofactor">
    <cofactor evidence="1">
        <name>FAD</name>
        <dbReference type="ChEBI" id="CHEBI:57692"/>
    </cofactor>
</comment>
<keyword evidence="9" id="KW-0274">FAD</keyword>
<keyword evidence="8 13" id="KW-0732">Signal</keyword>
<dbReference type="SUPFAM" id="SSF54373">
    <property type="entry name" value="FAD-linked reductases, C-terminal domain"/>
    <property type="match status" value="1"/>
</dbReference>
<evidence type="ECO:0000256" key="5">
    <source>
        <dbReference type="ARBA" id="ARBA00022523"/>
    </source>
</evidence>
<evidence type="ECO:0000256" key="6">
    <source>
        <dbReference type="ARBA" id="ARBA00022525"/>
    </source>
</evidence>
<evidence type="ECO:0000256" key="1">
    <source>
        <dbReference type="ARBA" id="ARBA00001974"/>
    </source>
</evidence>
<keyword evidence="11" id="KW-0325">Glycoprotein</keyword>
<evidence type="ECO:0000256" key="2">
    <source>
        <dbReference type="ARBA" id="ARBA00004271"/>
    </source>
</evidence>
<dbReference type="PRINTS" id="PR00757">
    <property type="entry name" value="AMINEOXDASEF"/>
</dbReference>
<dbReference type="Gene3D" id="3.50.50.60">
    <property type="entry name" value="FAD/NAD(P)-binding domain"/>
    <property type="match status" value="1"/>
</dbReference>
<dbReference type="InterPro" id="IPR050281">
    <property type="entry name" value="Flavin_monoamine_oxidase"/>
</dbReference>
<dbReference type="eggNOG" id="KOG0029">
    <property type="taxonomic scope" value="Eukaryota"/>
</dbReference>
<dbReference type="Pfam" id="PF01593">
    <property type="entry name" value="Amino_oxidase"/>
    <property type="match status" value="1"/>
</dbReference>
<dbReference type="GO" id="GO:0046208">
    <property type="term" value="P:spermine catabolic process"/>
    <property type="evidence" value="ECO:0007669"/>
    <property type="project" value="UniProtKB-UniPathway"/>
</dbReference>